<evidence type="ECO:0000313" key="3">
    <source>
        <dbReference type="EMBL" id="MCY1008621.1"/>
    </source>
</evidence>
<dbReference type="Proteomes" id="UP001150924">
    <property type="component" value="Unassembled WGS sequence"/>
</dbReference>
<organism evidence="3 4">
    <name type="scientific">Nannocystis pusilla</name>
    <dbReference type="NCBI Taxonomy" id="889268"/>
    <lineage>
        <taxon>Bacteria</taxon>
        <taxon>Pseudomonadati</taxon>
        <taxon>Myxococcota</taxon>
        <taxon>Polyangia</taxon>
        <taxon>Nannocystales</taxon>
        <taxon>Nannocystaceae</taxon>
        <taxon>Nannocystis</taxon>
    </lineage>
</organism>
<sequence>MTYAPLLKKPTEAAPLRPAAKPRQPSRPLMGSPPVDENSDATLRRKAAEAVSGATAPLPFAAEIQRSFGPYDVASINATTGGRAVDLHRTIGASAHVLGESVAFSRTPNLRVAAHEAAHVIQQRAGVNLQGGVGRPGDAHERGADAVADAVVEGRSARPLLDSFAGTRARLAPRPALTSSASLQFYFEKKNGAATTGASPTTSGWPFARTTRS</sequence>
<accession>A0A9X3IYL6</accession>
<dbReference type="EMBL" id="JAPNKE010000002">
    <property type="protein sequence ID" value="MCY1008621.1"/>
    <property type="molecule type" value="Genomic_DNA"/>
</dbReference>
<dbReference type="Pfam" id="PF13699">
    <property type="entry name" value="eCIS_core"/>
    <property type="match status" value="1"/>
</dbReference>
<name>A0A9X3IYL6_9BACT</name>
<protein>
    <submittedName>
        <fullName evidence="3">DUF4157 domain-containing protein</fullName>
    </submittedName>
</protein>
<feature type="compositionally biased region" description="Low complexity" evidence="1">
    <location>
        <begin position="192"/>
        <end position="204"/>
    </location>
</feature>
<comment type="caution">
    <text evidence="3">The sequence shown here is derived from an EMBL/GenBank/DDBJ whole genome shotgun (WGS) entry which is preliminary data.</text>
</comment>
<keyword evidence="4" id="KW-1185">Reference proteome</keyword>
<evidence type="ECO:0000313" key="4">
    <source>
        <dbReference type="Proteomes" id="UP001150924"/>
    </source>
</evidence>
<evidence type="ECO:0000259" key="2">
    <source>
        <dbReference type="Pfam" id="PF13699"/>
    </source>
</evidence>
<dbReference type="InterPro" id="IPR025295">
    <property type="entry name" value="eCIS_core_dom"/>
</dbReference>
<dbReference type="RefSeq" id="WP_267771225.1">
    <property type="nucleotide sequence ID" value="NZ_JAPNKE010000002.1"/>
</dbReference>
<evidence type="ECO:0000256" key="1">
    <source>
        <dbReference type="SAM" id="MobiDB-lite"/>
    </source>
</evidence>
<feature type="domain" description="eCIS core" evidence="2">
    <location>
        <begin position="58"/>
        <end position="126"/>
    </location>
</feature>
<gene>
    <name evidence="3" type="ORF">OV079_24270</name>
</gene>
<feature type="region of interest" description="Disordered" evidence="1">
    <location>
        <begin position="192"/>
        <end position="213"/>
    </location>
</feature>
<proteinExistence type="predicted"/>
<reference evidence="3" key="1">
    <citation type="submission" date="2022-11" db="EMBL/GenBank/DDBJ databases">
        <title>Minimal conservation of predation-associated metabolite biosynthetic gene clusters underscores biosynthetic potential of Myxococcota including descriptions for ten novel species: Archangium lansinium sp. nov., Myxococcus landrumus sp. nov., Nannocystis bai.</title>
        <authorList>
            <person name="Ahearne A."/>
            <person name="Stevens C."/>
            <person name="Phillips K."/>
        </authorList>
    </citation>
    <scope>NUCLEOTIDE SEQUENCE</scope>
    <source>
        <strain evidence="3">Na p29</strain>
    </source>
</reference>
<feature type="region of interest" description="Disordered" evidence="1">
    <location>
        <begin position="1"/>
        <end position="52"/>
    </location>
</feature>
<dbReference type="AlphaFoldDB" id="A0A9X3IYL6"/>